<protein>
    <recommendedName>
        <fullName evidence="2">Antitoxin ParD</fullName>
    </recommendedName>
</protein>
<reference evidence="5 6" key="1">
    <citation type="journal article" date="2013" name="Genome Announc.">
        <title>Draft Genome Sequence of the Methanotrophic Gammaproteobacterium Methyloglobulus morosus DSM 22980 Strain KoM1.</title>
        <authorList>
            <person name="Poehlein A."/>
            <person name="Deutzmann J.S."/>
            <person name="Daniel R."/>
            <person name="Simeonova D.D."/>
        </authorList>
    </citation>
    <scope>NUCLEOTIDE SEQUENCE [LARGE SCALE GENOMIC DNA]</scope>
    <source>
        <strain evidence="5 6">KoM1</strain>
    </source>
</reference>
<gene>
    <name evidence="5" type="ORF">MGMO_8c01050</name>
</gene>
<evidence type="ECO:0000256" key="4">
    <source>
        <dbReference type="ARBA" id="ARBA00037106"/>
    </source>
</evidence>
<dbReference type="Pfam" id="PF03693">
    <property type="entry name" value="ParD_antitoxin"/>
    <property type="match status" value="1"/>
</dbReference>
<evidence type="ECO:0000313" key="6">
    <source>
        <dbReference type="Proteomes" id="UP000017842"/>
    </source>
</evidence>
<proteinExistence type="inferred from homology"/>
<evidence type="ECO:0000256" key="1">
    <source>
        <dbReference type="ARBA" id="ARBA00008580"/>
    </source>
</evidence>
<comment type="function">
    <text evidence="4">Antitoxin component of a type II toxin-antitoxin (TA) system. Neutralizes the effect of toxin ParE.</text>
</comment>
<dbReference type="PANTHER" id="PTHR36582">
    <property type="entry name" value="ANTITOXIN PARD"/>
    <property type="match status" value="1"/>
</dbReference>
<keyword evidence="3" id="KW-1277">Toxin-antitoxin system</keyword>
<comment type="caution">
    <text evidence="5">The sequence shown here is derived from an EMBL/GenBank/DDBJ whole genome shotgun (WGS) entry which is preliminary data.</text>
</comment>
<dbReference type="NCBIfam" id="TIGR02606">
    <property type="entry name" value="antidote_CC2985"/>
    <property type="match status" value="1"/>
</dbReference>
<keyword evidence="6" id="KW-1185">Reference proteome</keyword>
<dbReference type="OrthoDB" id="9811310at2"/>
<comment type="similarity">
    <text evidence="1">Belongs to the ParD antitoxin family.</text>
</comment>
<name>V5CAX9_9GAMM</name>
<dbReference type="EMBL" id="AYLO01000008">
    <property type="protein sequence ID" value="ESS73968.1"/>
    <property type="molecule type" value="Genomic_DNA"/>
</dbReference>
<evidence type="ECO:0000256" key="2">
    <source>
        <dbReference type="ARBA" id="ARBA00017940"/>
    </source>
</evidence>
<sequence>MATMNISIPDPMKDWVQAQVETGAYANSSDYVRDLIRKDQENRNKLVSLQKAITEGLESGKSDKSFDEIIDAAKLKLQNGL</sequence>
<dbReference type="GO" id="GO:0006355">
    <property type="term" value="P:regulation of DNA-templated transcription"/>
    <property type="evidence" value="ECO:0007669"/>
    <property type="project" value="InterPro"/>
</dbReference>
<evidence type="ECO:0000256" key="3">
    <source>
        <dbReference type="ARBA" id="ARBA00022649"/>
    </source>
</evidence>
<dbReference type="Gene3D" id="6.10.10.120">
    <property type="entry name" value="Antitoxin ParD1-like"/>
    <property type="match status" value="1"/>
</dbReference>
<dbReference type="Proteomes" id="UP000017842">
    <property type="component" value="Unassembled WGS sequence"/>
</dbReference>
<organism evidence="5 6">
    <name type="scientific">Methyloglobulus morosus KoM1</name>
    <dbReference type="NCBI Taxonomy" id="1116472"/>
    <lineage>
        <taxon>Bacteria</taxon>
        <taxon>Pseudomonadati</taxon>
        <taxon>Pseudomonadota</taxon>
        <taxon>Gammaproteobacteria</taxon>
        <taxon>Methylococcales</taxon>
        <taxon>Methylococcaceae</taxon>
        <taxon>Methyloglobulus</taxon>
    </lineage>
</organism>
<dbReference type="RefSeq" id="WP_023493203.1">
    <property type="nucleotide sequence ID" value="NZ_AYLO01000008.1"/>
</dbReference>
<dbReference type="PANTHER" id="PTHR36582:SF2">
    <property type="entry name" value="ANTITOXIN PARD"/>
    <property type="match status" value="1"/>
</dbReference>
<dbReference type="InterPro" id="IPR010985">
    <property type="entry name" value="Ribbon_hlx_hlx"/>
</dbReference>
<dbReference type="InterPro" id="IPR022789">
    <property type="entry name" value="ParD"/>
</dbReference>
<dbReference type="AlphaFoldDB" id="V5CAX9"/>
<accession>V5CAX9</accession>
<dbReference type="InterPro" id="IPR038296">
    <property type="entry name" value="ParD_sf"/>
</dbReference>
<dbReference type="SUPFAM" id="SSF47598">
    <property type="entry name" value="Ribbon-helix-helix"/>
    <property type="match status" value="1"/>
</dbReference>
<evidence type="ECO:0000313" key="5">
    <source>
        <dbReference type="EMBL" id="ESS73968.1"/>
    </source>
</evidence>
<dbReference type="PATRIC" id="fig|1116472.3.peg.282"/>
<dbReference type="CDD" id="cd22231">
    <property type="entry name" value="RHH_NikR_HicB-like"/>
    <property type="match status" value="1"/>
</dbReference>
<dbReference type="STRING" id="1116472.MGMO_8c01050"/>
<dbReference type="eggNOG" id="COG3609">
    <property type="taxonomic scope" value="Bacteria"/>
</dbReference>